<sequence>MNFTSKKPYYEHLRKKWIAKHRSLANKLFEKHKEVGRQLAVGGLGGLMLLTTPGTGIMPHQNILVAGGQIQKDTDNNILLAKDLEDKIPKEMRALTKEEELEISGIVSKNTGFNVSAELEGKRLNRSYGVIGGEQHLYRFPGDNLHKHADNAADWAMYGSSGIAPGLGAWGYFAPSEVQFDDKAKMQERYYLAVQTFLAPGFAERVAEYRDFFKFRKMLVVNPQTGQSVVAVIGDAGPAEWTGKHLGGSPEVMHFLGLSKGSRKGPVLYFFMDDPEDKIPLGPVKVEENLAQI</sequence>
<name>A0A1F5K9T8_9BACT</name>
<gene>
    <name evidence="1" type="ORF">A3F00_04925</name>
</gene>
<accession>A0A1F5K9T8</accession>
<evidence type="ECO:0000313" key="2">
    <source>
        <dbReference type="Proteomes" id="UP000176527"/>
    </source>
</evidence>
<dbReference type="Proteomes" id="UP000176527">
    <property type="component" value="Unassembled WGS sequence"/>
</dbReference>
<reference evidence="1 2" key="1">
    <citation type="journal article" date="2016" name="Nat. Commun.">
        <title>Thousands of microbial genomes shed light on interconnected biogeochemical processes in an aquifer system.</title>
        <authorList>
            <person name="Anantharaman K."/>
            <person name="Brown C.T."/>
            <person name="Hug L.A."/>
            <person name="Sharon I."/>
            <person name="Castelle C.J."/>
            <person name="Probst A.J."/>
            <person name="Thomas B.C."/>
            <person name="Singh A."/>
            <person name="Wilkins M.J."/>
            <person name="Karaoz U."/>
            <person name="Brodie E.L."/>
            <person name="Williams K.H."/>
            <person name="Hubbard S.S."/>
            <person name="Banfield J.F."/>
        </authorList>
    </citation>
    <scope>NUCLEOTIDE SEQUENCE [LARGE SCALE GENOMIC DNA]</scope>
</reference>
<protein>
    <submittedName>
        <fullName evidence="1">Uncharacterized protein</fullName>
    </submittedName>
</protein>
<proteinExistence type="predicted"/>
<evidence type="ECO:0000313" key="1">
    <source>
        <dbReference type="EMBL" id="OGE37580.1"/>
    </source>
</evidence>
<comment type="caution">
    <text evidence="1">The sequence shown here is derived from an EMBL/GenBank/DDBJ whole genome shotgun (WGS) entry which is preliminary data.</text>
</comment>
<dbReference type="EMBL" id="MFDE01000039">
    <property type="protein sequence ID" value="OGE37580.1"/>
    <property type="molecule type" value="Genomic_DNA"/>
</dbReference>
<dbReference type="AlphaFoldDB" id="A0A1F5K9T8"/>
<organism evidence="1 2">
    <name type="scientific">Candidatus Daviesbacteria bacterium RIFCSPHIGHO2_12_FULL_37_11</name>
    <dbReference type="NCBI Taxonomy" id="1797777"/>
    <lineage>
        <taxon>Bacteria</taxon>
        <taxon>Candidatus Daviesiibacteriota</taxon>
    </lineage>
</organism>